<reference evidence="2 3" key="1">
    <citation type="submission" date="2017-06" db="EMBL/GenBank/DDBJ databases">
        <title>A platform for efficient transgenesis in Macrostomum lignano, a flatworm model organism for stem cell research.</title>
        <authorList>
            <person name="Berezikov E."/>
        </authorList>
    </citation>
    <scope>NUCLEOTIDE SEQUENCE [LARGE SCALE GENOMIC DNA]</scope>
    <source>
        <strain evidence="2">DV1</strain>
        <tissue evidence="2">Whole organism</tissue>
    </source>
</reference>
<proteinExistence type="predicted"/>
<protein>
    <submittedName>
        <fullName evidence="2">Uncharacterized protein</fullName>
    </submittedName>
</protein>
<feature type="region of interest" description="Disordered" evidence="1">
    <location>
        <begin position="483"/>
        <end position="506"/>
    </location>
</feature>
<feature type="compositionally biased region" description="Basic and acidic residues" evidence="1">
    <location>
        <begin position="202"/>
        <end position="216"/>
    </location>
</feature>
<feature type="compositionally biased region" description="Polar residues" evidence="1">
    <location>
        <begin position="387"/>
        <end position="398"/>
    </location>
</feature>
<feature type="compositionally biased region" description="Acidic residues" evidence="1">
    <location>
        <begin position="495"/>
        <end position="504"/>
    </location>
</feature>
<dbReference type="EMBL" id="NIVC01004947">
    <property type="protein sequence ID" value="PAA46293.1"/>
    <property type="molecule type" value="Genomic_DNA"/>
</dbReference>
<evidence type="ECO:0000313" key="3">
    <source>
        <dbReference type="Proteomes" id="UP000215902"/>
    </source>
</evidence>
<dbReference type="Proteomes" id="UP000215902">
    <property type="component" value="Unassembled WGS sequence"/>
</dbReference>
<gene>
    <name evidence="2" type="ORF">BOX15_Mlig015641g2</name>
</gene>
<keyword evidence="3" id="KW-1185">Reference proteome</keyword>
<dbReference type="AlphaFoldDB" id="A0A267DAG6"/>
<evidence type="ECO:0000256" key="1">
    <source>
        <dbReference type="SAM" id="MobiDB-lite"/>
    </source>
</evidence>
<feature type="compositionally biased region" description="Polar residues" evidence="1">
    <location>
        <begin position="229"/>
        <end position="250"/>
    </location>
</feature>
<sequence>MDQKEDSEATVDLKQTFCFDFLSGPETTEAASHSNQSNRTDIMKKYLVYMELPKIRIGDYRKSSCVSGNVIRFHFLLRIARDEENMVLRLQPIKAYKTPVVNFAVIHRPFLDDDSAKGPIPKSPGVRSPLINYEGEETSPGVPDSRTDDIIEDFQSDKAQAPSVEDEQKQQQGQRISSDASIGKSQPKLKESPKRRSSQASIDKDKVQQKSSESPKRRSSQASIDKAQQEQAKSPQKHSSSEKTQTQPSESPKRRSSQASTDEQQRLEVEAPVRRPSQTSLDQSKMAIVDQRRSSQSSTGAQQQRFEVEAPVRRPSQASEDLLQQAGAARQQESQTSSENRQSQVPETSQQRPAQGILAESPKKARLEIESPTPRQDISPARLLSDDNATTRTDTTGRQKQRRPKKYFVYCEIPKILLGDYRNSSVICSEIIHAHFLMKIAKDEESNQPRLKPIKRYHRPKVNFAVIHRSLLVDDDAIGPIPRSPNVRSPMIREDEPEEEDDVPPDNVMHATMGFCYGRLPRSKYELITQWSLVNGDGGGPPLPELVLSKADV</sequence>
<name>A0A267DAG6_9PLAT</name>
<feature type="region of interest" description="Disordered" evidence="1">
    <location>
        <begin position="114"/>
        <end position="403"/>
    </location>
</feature>
<feature type="compositionally biased region" description="Polar residues" evidence="1">
    <location>
        <begin position="331"/>
        <end position="353"/>
    </location>
</feature>
<feature type="compositionally biased region" description="Basic and acidic residues" evidence="1">
    <location>
        <begin position="263"/>
        <end position="273"/>
    </location>
</feature>
<feature type="compositionally biased region" description="Polar residues" evidence="1">
    <location>
        <begin position="170"/>
        <end position="184"/>
    </location>
</feature>
<evidence type="ECO:0000313" key="2">
    <source>
        <dbReference type="EMBL" id="PAA46293.1"/>
    </source>
</evidence>
<accession>A0A267DAG6</accession>
<comment type="caution">
    <text evidence="2">The sequence shown here is derived from an EMBL/GenBank/DDBJ whole genome shotgun (WGS) entry which is preliminary data.</text>
</comment>
<feature type="compositionally biased region" description="Polar residues" evidence="1">
    <location>
        <begin position="294"/>
        <end position="305"/>
    </location>
</feature>
<organism evidence="2 3">
    <name type="scientific">Macrostomum lignano</name>
    <dbReference type="NCBI Taxonomy" id="282301"/>
    <lineage>
        <taxon>Eukaryota</taxon>
        <taxon>Metazoa</taxon>
        <taxon>Spiralia</taxon>
        <taxon>Lophotrochozoa</taxon>
        <taxon>Platyhelminthes</taxon>
        <taxon>Rhabditophora</taxon>
        <taxon>Macrostomorpha</taxon>
        <taxon>Macrostomida</taxon>
        <taxon>Macrostomidae</taxon>
        <taxon>Macrostomum</taxon>
    </lineage>
</organism>